<comment type="caution">
    <text evidence="2">The sequence shown here is derived from an EMBL/GenBank/DDBJ whole genome shotgun (WGS) entry which is preliminary data.</text>
</comment>
<evidence type="ECO:0000256" key="1">
    <source>
        <dbReference type="SAM" id="MobiDB-lite"/>
    </source>
</evidence>
<dbReference type="Proteomes" id="UP000789901">
    <property type="component" value="Unassembled WGS sequence"/>
</dbReference>
<sequence>NTTNTQTEVFGLSIVKHKGMDVTKEFEAVQESFTERLSKQNETTDRKVGLKKLKKKHNIERKTQKRNRQNEEMILVEMEIKTNTEADTTMTSSLIDMEGTEQQGTSTNIEDQQEPEQSLTDQEQQMKIDLQTTQIN</sequence>
<proteinExistence type="predicted"/>
<name>A0ABN7WW52_GIGMA</name>
<evidence type="ECO:0000313" key="2">
    <source>
        <dbReference type="EMBL" id="CAG8841874.1"/>
    </source>
</evidence>
<feature type="region of interest" description="Disordered" evidence="1">
    <location>
        <begin position="95"/>
        <end position="136"/>
    </location>
</feature>
<evidence type="ECO:0000313" key="3">
    <source>
        <dbReference type="Proteomes" id="UP000789901"/>
    </source>
</evidence>
<reference evidence="2 3" key="1">
    <citation type="submission" date="2021-06" db="EMBL/GenBank/DDBJ databases">
        <authorList>
            <person name="Kallberg Y."/>
            <person name="Tangrot J."/>
            <person name="Rosling A."/>
        </authorList>
    </citation>
    <scope>NUCLEOTIDE SEQUENCE [LARGE SCALE GENOMIC DNA]</scope>
    <source>
        <strain evidence="2 3">120-4 pot B 10/14</strain>
    </source>
</reference>
<feature type="non-terminal residue" evidence="2">
    <location>
        <position position="1"/>
    </location>
</feature>
<accession>A0ABN7WW52</accession>
<protein>
    <submittedName>
        <fullName evidence="2">37550_t:CDS:1</fullName>
    </submittedName>
</protein>
<organism evidence="2 3">
    <name type="scientific">Gigaspora margarita</name>
    <dbReference type="NCBI Taxonomy" id="4874"/>
    <lineage>
        <taxon>Eukaryota</taxon>
        <taxon>Fungi</taxon>
        <taxon>Fungi incertae sedis</taxon>
        <taxon>Mucoromycota</taxon>
        <taxon>Glomeromycotina</taxon>
        <taxon>Glomeromycetes</taxon>
        <taxon>Diversisporales</taxon>
        <taxon>Gigasporaceae</taxon>
        <taxon>Gigaspora</taxon>
    </lineage>
</organism>
<dbReference type="EMBL" id="CAJVQB010067148">
    <property type="protein sequence ID" value="CAG8841874.1"/>
    <property type="molecule type" value="Genomic_DNA"/>
</dbReference>
<gene>
    <name evidence="2" type="ORF">GMARGA_LOCUS35676</name>
</gene>
<keyword evidence="3" id="KW-1185">Reference proteome</keyword>